<organism evidence="2 3">
    <name type="scientific">Desulforamulus hydrothermalis Lam5 = DSM 18033</name>
    <dbReference type="NCBI Taxonomy" id="1121428"/>
    <lineage>
        <taxon>Bacteria</taxon>
        <taxon>Bacillati</taxon>
        <taxon>Bacillota</taxon>
        <taxon>Clostridia</taxon>
        <taxon>Eubacteriales</taxon>
        <taxon>Peptococcaceae</taxon>
        <taxon>Desulforamulus</taxon>
    </lineage>
</organism>
<dbReference type="OrthoDB" id="1726902at2"/>
<keyword evidence="1" id="KW-0812">Transmembrane</keyword>
<proteinExistence type="predicted"/>
<feature type="transmembrane region" description="Helical" evidence="1">
    <location>
        <begin position="217"/>
        <end position="238"/>
    </location>
</feature>
<feature type="transmembrane region" description="Helical" evidence="1">
    <location>
        <begin position="108"/>
        <end position="130"/>
    </location>
</feature>
<comment type="caution">
    <text evidence="2">The sequence shown here is derived from an EMBL/GenBank/DDBJ whole genome shotgun (WGS) entry which is preliminary data.</text>
</comment>
<dbReference type="eggNOG" id="COG4241">
    <property type="taxonomic scope" value="Bacteria"/>
</dbReference>
<keyword evidence="1" id="KW-0472">Membrane</keyword>
<dbReference type="Pfam" id="PF09991">
    <property type="entry name" value="DUF2232"/>
    <property type="match status" value="1"/>
</dbReference>
<gene>
    <name evidence="2" type="ORF">DESHY_30039</name>
</gene>
<protein>
    <submittedName>
        <fullName evidence="2">Membrane protein-like protein</fullName>
    </submittedName>
</protein>
<feature type="transmembrane region" description="Helical" evidence="1">
    <location>
        <begin position="78"/>
        <end position="96"/>
    </location>
</feature>
<dbReference type="Gene3D" id="1.10.1760.20">
    <property type="match status" value="1"/>
</dbReference>
<dbReference type="EMBL" id="CAOS01000010">
    <property type="protein sequence ID" value="CCO08349.1"/>
    <property type="molecule type" value="Genomic_DNA"/>
</dbReference>
<feature type="transmembrane region" description="Helical" evidence="1">
    <location>
        <begin position="282"/>
        <end position="304"/>
    </location>
</feature>
<evidence type="ECO:0000313" key="3">
    <source>
        <dbReference type="Proteomes" id="UP000009315"/>
    </source>
</evidence>
<dbReference type="STRING" id="1121428.DESHY_30039"/>
<accession>K8DZA1</accession>
<name>K8DZA1_9FIRM</name>
<evidence type="ECO:0000313" key="2">
    <source>
        <dbReference type="EMBL" id="CCO08349.1"/>
    </source>
</evidence>
<keyword evidence="3" id="KW-1185">Reference proteome</keyword>
<dbReference type="InterPro" id="IPR018710">
    <property type="entry name" value="DUF2232"/>
</dbReference>
<dbReference type="AlphaFoldDB" id="K8DZA1"/>
<feature type="transmembrane region" description="Helical" evidence="1">
    <location>
        <begin position="174"/>
        <end position="196"/>
    </location>
</feature>
<feature type="transmembrane region" description="Helical" evidence="1">
    <location>
        <begin position="53"/>
        <end position="72"/>
    </location>
</feature>
<sequence>MGALRDTRALVEGAFTAALTAVLGLLGIFIPPFLFFFSILMPIPLAVLVKRRHLYTGILSLVVTGFLLMVLYPNPLKVLLLLILFGPLGLVLGLLYKNYAPAGHALVAASLVSAAAYLTVIALTVFVSGINLETLHSFINESLNNAFRMYEEAGNPVSPEQQEFFRQTVKTSLLLMPAYFVLHGIVSATLSYLLGNRVLKKLNYPVKSLPPFSRWRLPWYAIWGIILGLMCYLAGSYFGLSTLKVAGQNILLVVLFIFFIIGLAVVAHFYKKIKFSKPFKTILAVLLILYITFVYPAVVVLGVLDTVFNLRRPLANKES</sequence>
<keyword evidence="1" id="KW-1133">Transmembrane helix</keyword>
<feature type="transmembrane region" description="Helical" evidence="1">
    <location>
        <begin position="14"/>
        <end position="41"/>
    </location>
</feature>
<dbReference type="PANTHER" id="PTHR41324">
    <property type="entry name" value="MEMBRANE PROTEIN-RELATED"/>
    <property type="match status" value="1"/>
</dbReference>
<dbReference type="RefSeq" id="WP_008411731.1">
    <property type="nucleotide sequence ID" value="NZ_CAOS01000010.1"/>
</dbReference>
<dbReference type="Proteomes" id="UP000009315">
    <property type="component" value="Unassembled WGS sequence"/>
</dbReference>
<dbReference type="PANTHER" id="PTHR41324:SF1">
    <property type="entry name" value="DUF2232 DOMAIN-CONTAINING PROTEIN"/>
    <property type="match status" value="1"/>
</dbReference>
<evidence type="ECO:0000256" key="1">
    <source>
        <dbReference type="SAM" id="Phobius"/>
    </source>
</evidence>
<feature type="transmembrane region" description="Helical" evidence="1">
    <location>
        <begin position="250"/>
        <end position="270"/>
    </location>
</feature>
<reference evidence="2 3" key="1">
    <citation type="journal article" date="2013" name="Genome Announc.">
        <title>Genome Sequence of the Sulfate-Reducing Bacterium Desulfotomaculum hydrothermale Lam5(T).</title>
        <authorList>
            <person name="Amin O."/>
            <person name="Fardeau M.L."/>
            <person name="Valette O."/>
            <person name="Hirschler-Rea A."/>
            <person name="Barbe V."/>
            <person name="Medigue C."/>
            <person name="Vacherie B."/>
            <person name="Ollivier B."/>
            <person name="Bertin P.N."/>
            <person name="Dolla A."/>
        </authorList>
    </citation>
    <scope>NUCLEOTIDE SEQUENCE [LARGE SCALE GENOMIC DNA]</scope>
    <source>
        <strain evidence="3">Lam5 / DSM 18033</strain>
    </source>
</reference>